<keyword evidence="2" id="KW-0812">Transmembrane</keyword>
<feature type="region of interest" description="Disordered" evidence="1">
    <location>
        <begin position="582"/>
        <end position="624"/>
    </location>
</feature>
<dbReference type="EMBL" id="JADGJW010000390">
    <property type="protein sequence ID" value="KAJ3218217.1"/>
    <property type="molecule type" value="Genomic_DNA"/>
</dbReference>
<feature type="compositionally biased region" description="Polar residues" evidence="1">
    <location>
        <begin position="582"/>
        <end position="592"/>
    </location>
</feature>
<evidence type="ECO:0000256" key="1">
    <source>
        <dbReference type="SAM" id="MobiDB-lite"/>
    </source>
</evidence>
<protein>
    <submittedName>
        <fullName evidence="3">Uncharacterized protein</fullName>
    </submittedName>
</protein>
<gene>
    <name evidence="3" type="ORF">HK099_005160</name>
</gene>
<evidence type="ECO:0000313" key="3">
    <source>
        <dbReference type="EMBL" id="KAJ3218217.1"/>
    </source>
</evidence>
<evidence type="ECO:0000313" key="4">
    <source>
        <dbReference type="Proteomes" id="UP001211065"/>
    </source>
</evidence>
<reference evidence="3" key="1">
    <citation type="submission" date="2020-05" db="EMBL/GenBank/DDBJ databases">
        <title>Phylogenomic resolution of chytrid fungi.</title>
        <authorList>
            <person name="Stajich J.E."/>
            <person name="Amses K."/>
            <person name="Simmons R."/>
            <person name="Seto K."/>
            <person name="Myers J."/>
            <person name="Bonds A."/>
            <person name="Quandt C.A."/>
            <person name="Barry K."/>
            <person name="Liu P."/>
            <person name="Grigoriev I."/>
            <person name="Longcore J.E."/>
            <person name="James T.Y."/>
        </authorList>
    </citation>
    <scope>NUCLEOTIDE SEQUENCE</scope>
    <source>
        <strain evidence="3">JEL0476</strain>
    </source>
</reference>
<sequence length="624" mass="69785">MQHSDPPNVLRAKFILGPLAIVLFFVFIGTEVKNYLSQLPILTLKINPNLQQVFVPTFCFSFPWGSIINQNQSPIQAFSVANPNVKLTDVFDISMRSFDNYFFLDNTKLKDLTIYLLVPKKPFVTYDVGFNVGYNLLDILPPGVNLTGLLAANGAVASIYTDIWIFGSRFSEKPTTGGTVNSFGIDPNLNATLFDPNFSPIKAYQNLTGGHIARDTNPFIRYGQFKSSTFSIGINSYTYINQSREVFYSTTFLGGSDNFGRNLFSSAPRTQLTFNLQNTQRTEYSESYPTASTAVMSSAMAAFQFLLITGFIVLFGRGKYSPYGLVHFLVPGTTIPTYKKDTRLTEDELNRDKINFFVAEYLDTTPMQQKLVTPTTPMPKKSVTHIIMNSISMACAGTALVLFACCIAGGNFGVSSSVNLDPYPVQNWWRVLNQEHFGLGFMLLALNVTLILVLIITKIGSTFMSILRTLELVVLPIMSIIIGANSIVALILFFYYYVNLQNYINSELINLSKLPNGSSTNTGNEVGSAQLGNLFWLLVLGTFFVLVLVVLTQILANSRFKMESEQKIAEDFAREQEDYNQFKKNSNNNQYQEVAKHGQEEGEEADENLVRRTWTKVSDNENVT</sequence>
<keyword evidence="2" id="KW-1133">Transmembrane helix</keyword>
<feature type="transmembrane region" description="Helical" evidence="2">
    <location>
        <begin position="294"/>
        <end position="315"/>
    </location>
</feature>
<feature type="transmembrane region" description="Helical" evidence="2">
    <location>
        <begin position="386"/>
        <end position="410"/>
    </location>
</feature>
<feature type="transmembrane region" description="Helical" evidence="2">
    <location>
        <begin position="437"/>
        <end position="460"/>
    </location>
</feature>
<feature type="transmembrane region" description="Helical" evidence="2">
    <location>
        <begin position="534"/>
        <end position="556"/>
    </location>
</feature>
<feature type="transmembrane region" description="Helical" evidence="2">
    <location>
        <begin position="12"/>
        <end position="30"/>
    </location>
</feature>
<comment type="caution">
    <text evidence="3">The sequence shown here is derived from an EMBL/GenBank/DDBJ whole genome shotgun (WGS) entry which is preliminary data.</text>
</comment>
<evidence type="ECO:0000256" key="2">
    <source>
        <dbReference type="SAM" id="Phobius"/>
    </source>
</evidence>
<feature type="compositionally biased region" description="Polar residues" evidence="1">
    <location>
        <begin position="615"/>
        <end position="624"/>
    </location>
</feature>
<name>A0AAD5U1D7_9FUNG</name>
<feature type="transmembrane region" description="Helical" evidence="2">
    <location>
        <begin position="472"/>
        <end position="498"/>
    </location>
</feature>
<keyword evidence="4" id="KW-1185">Reference proteome</keyword>
<organism evidence="3 4">
    <name type="scientific">Clydaea vesicula</name>
    <dbReference type="NCBI Taxonomy" id="447962"/>
    <lineage>
        <taxon>Eukaryota</taxon>
        <taxon>Fungi</taxon>
        <taxon>Fungi incertae sedis</taxon>
        <taxon>Chytridiomycota</taxon>
        <taxon>Chytridiomycota incertae sedis</taxon>
        <taxon>Chytridiomycetes</taxon>
        <taxon>Lobulomycetales</taxon>
        <taxon>Lobulomycetaceae</taxon>
        <taxon>Clydaea</taxon>
    </lineage>
</organism>
<accession>A0AAD5U1D7</accession>
<proteinExistence type="predicted"/>
<dbReference type="Proteomes" id="UP001211065">
    <property type="component" value="Unassembled WGS sequence"/>
</dbReference>
<dbReference type="AlphaFoldDB" id="A0AAD5U1D7"/>
<keyword evidence="2" id="KW-0472">Membrane</keyword>